<comment type="caution">
    <text evidence="5">Lacks conserved residue(s) required for the propagation of feature annotation.</text>
</comment>
<feature type="binding site" evidence="5">
    <location>
        <position position="86"/>
    </location>
    <ligand>
        <name>S-adenosyl-L-methionine</name>
        <dbReference type="ChEBI" id="CHEBI:59789"/>
    </ligand>
</feature>
<proteinExistence type="inferred from homology"/>
<feature type="binding site" evidence="5">
    <location>
        <position position="66"/>
    </location>
    <ligand>
        <name>S-adenosyl-L-methionine</name>
        <dbReference type="ChEBI" id="CHEBI:59789"/>
    </ligand>
</feature>
<dbReference type="NCBIfam" id="NF001244">
    <property type="entry name" value="PRK00216.1-5"/>
    <property type="match status" value="1"/>
</dbReference>
<dbReference type="RefSeq" id="WP_250722486.1">
    <property type="nucleotide sequence ID" value="NZ_CP098400.1"/>
</dbReference>
<sequence>MSVKPYSPEGGSKKDQVRQMFDHIAPKYDFLNRTLSFGIDKIWRKRVVKLLRRKGAMQIMDVATGTGDLAIAIARSVRNAEIWGVDLSSGMLELAAKKVEKKGLQDRVKLRQGDSEALPFDDNSFDAITVAFGVRNFGDLNRGLSEMQRVLRPAGTLYVLEFSRPSSFPIRQLYGFYFTRILPWWGGLVSKDKAAYTYLPASVLQFPDGKDFEAELEKAGLKPIRSWKQTFGIATIYISEK</sequence>
<evidence type="ECO:0000256" key="1">
    <source>
        <dbReference type="ARBA" id="ARBA00022428"/>
    </source>
</evidence>
<dbReference type="EMBL" id="CP098400">
    <property type="protein sequence ID" value="URW78979.1"/>
    <property type="molecule type" value="Genomic_DNA"/>
</dbReference>
<dbReference type="PANTHER" id="PTHR43591">
    <property type="entry name" value="METHYLTRANSFERASE"/>
    <property type="match status" value="1"/>
</dbReference>
<protein>
    <recommendedName>
        <fullName evidence="5">Demethylmenaquinone methyltransferase</fullName>
        <ecNumber evidence="5">2.1.1.163</ecNumber>
    </recommendedName>
</protein>
<dbReference type="PROSITE" id="PS01183">
    <property type="entry name" value="UBIE_1"/>
    <property type="match status" value="1"/>
</dbReference>
<keyword evidence="1 5" id="KW-0474">Menaquinone biosynthesis</keyword>
<dbReference type="Proteomes" id="UP001056426">
    <property type="component" value="Chromosome"/>
</dbReference>
<keyword evidence="3 5" id="KW-0808">Transferase</keyword>
<evidence type="ECO:0000313" key="7">
    <source>
        <dbReference type="Proteomes" id="UP001056426"/>
    </source>
</evidence>
<accession>A0A9J6ZMV9</accession>
<dbReference type="EC" id="2.1.1.163" evidence="5"/>
<comment type="similarity">
    <text evidence="5">Belongs to the class I-like SAM-binding methyltransferase superfamily. MenG/UbiE family.</text>
</comment>
<dbReference type="Pfam" id="PF01209">
    <property type="entry name" value="Ubie_methyltran"/>
    <property type="match status" value="1"/>
</dbReference>
<dbReference type="InterPro" id="IPR029063">
    <property type="entry name" value="SAM-dependent_MTases_sf"/>
</dbReference>
<dbReference type="InterPro" id="IPR023576">
    <property type="entry name" value="UbiE/COQ5_MeTrFase_CS"/>
</dbReference>
<dbReference type="InterPro" id="IPR004033">
    <property type="entry name" value="UbiE/COQ5_MeTrFase"/>
</dbReference>
<gene>
    <name evidence="6" type="primary">ubiE</name>
    <name evidence="5" type="synonym">menG</name>
    <name evidence="6" type="ORF">M9189_08945</name>
</gene>
<dbReference type="NCBIfam" id="TIGR01934">
    <property type="entry name" value="MenG_MenH_UbiE"/>
    <property type="match status" value="1"/>
</dbReference>
<dbReference type="Gene3D" id="3.40.50.150">
    <property type="entry name" value="Vaccinia Virus protein VP39"/>
    <property type="match status" value="1"/>
</dbReference>
<evidence type="ECO:0000256" key="4">
    <source>
        <dbReference type="ARBA" id="ARBA00022691"/>
    </source>
</evidence>
<keyword evidence="4 5" id="KW-0949">S-adenosyl-L-methionine</keyword>
<dbReference type="GO" id="GO:0009234">
    <property type="term" value="P:menaquinone biosynthetic process"/>
    <property type="evidence" value="ECO:0007669"/>
    <property type="project" value="UniProtKB-UniRule"/>
</dbReference>
<dbReference type="PROSITE" id="PS51608">
    <property type="entry name" value="SAM_MT_UBIE"/>
    <property type="match status" value="1"/>
</dbReference>
<keyword evidence="7" id="KW-1185">Reference proteome</keyword>
<dbReference type="HAMAP" id="MF_01813">
    <property type="entry name" value="MenG_UbiE_methyltr"/>
    <property type="match status" value="1"/>
</dbReference>
<dbReference type="CDD" id="cd02440">
    <property type="entry name" value="AdoMet_MTases"/>
    <property type="match status" value="1"/>
</dbReference>
<dbReference type="AlphaFoldDB" id="A0A9J6ZMV9"/>
<dbReference type="KEGG" id="alkq:M9189_08945"/>
<keyword evidence="2 5" id="KW-0489">Methyltransferase</keyword>
<name>A0A9J6ZMV9_9BACT</name>
<evidence type="ECO:0000313" key="6">
    <source>
        <dbReference type="EMBL" id="URW78979.1"/>
    </source>
</evidence>
<evidence type="ECO:0000256" key="3">
    <source>
        <dbReference type="ARBA" id="ARBA00022679"/>
    </source>
</evidence>
<reference evidence="6" key="2">
    <citation type="submission" date="2022-06" db="EMBL/GenBank/DDBJ databases">
        <title>Xiashengella guii gen. nov. sp. nov., a bacterium isolated form anaerobic digestion tank.</title>
        <authorList>
            <person name="Huang H."/>
        </authorList>
    </citation>
    <scope>NUCLEOTIDE SEQUENCE</scope>
    <source>
        <strain evidence="6">Ai-910</strain>
    </source>
</reference>
<organism evidence="6 7">
    <name type="scientific">Xiashengella succiniciproducens</name>
    <dbReference type="NCBI Taxonomy" id="2949635"/>
    <lineage>
        <taxon>Bacteria</taxon>
        <taxon>Pseudomonadati</taxon>
        <taxon>Bacteroidota</taxon>
        <taxon>Bacteroidia</taxon>
        <taxon>Marinilabiliales</taxon>
        <taxon>Marinilabiliaceae</taxon>
        <taxon>Xiashengella</taxon>
    </lineage>
</organism>
<evidence type="ECO:0000256" key="5">
    <source>
        <dbReference type="HAMAP-Rule" id="MF_01813"/>
    </source>
</evidence>
<reference evidence="6" key="1">
    <citation type="submission" date="2022-05" db="EMBL/GenBank/DDBJ databases">
        <authorList>
            <person name="Sun X."/>
        </authorList>
    </citation>
    <scope>NUCLEOTIDE SEQUENCE</scope>
    <source>
        <strain evidence="6">Ai-910</strain>
    </source>
</reference>
<feature type="binding site" evidence="5">
    <location>
        <begin position="114"/>
        <end position="115"/>
    </location>
    <ligand>
        <name>S-adenosyl-L-methionine</name>
        <dbReference type="ChEBI" id="CHEBI:59789"/>
    </ligand>
</feature>
<evidence type="ECO:0000256" key="2">
    <source>
        <dbReference type="ARBA" id="ARBA00022603"/>
    </source>
</evidence>
<dbReference type="SUPFAM" id="SSF53335">
    <property type="entry name" value="S-adenosyl-L-methionine-dependent methyltransferases"/>
    <property type="match status" value="1"/>
</dbReference>
<dbReference type="GO" id="GO:0032259">
    <property type="term" value="P:methylation"/>
    <property type="evidence" value="ECO:0007669"/>
    <property type="project" value="UniProtKB-KW"/>
</dbReference>
<comment type="function">
    <text evidence="5">Methyltransferase required for the conversion of demethylmenaquinol (DMKH2) to menaquinol (MKH2).</text>
</comment>
<comment type="pathway">
    <text evidence="5">Quinol/quinone metabolism; menaquinone biosynthesis; menaquinol from 1,4-dihydroxy-2-naphthoate: step 2/2.</text>
</comment>
<comment type="catalytic activity">
    <reaction evidence="5">
        <text>a 2-demethylmenaquinol + S-adenosyl-L-methionine = a menaquinol + S-adenosyl-L-homocysteine + H(+)</text>
        <dbReference type="Rhea" id="RHEA:42640"/>
        <dbReference type="Rhea" id="RHEA-COMP:9539"/>
        <dbReference type="Rhea" id="RHEA-COMP:9563"/>
        <dbReference type="ChEBI" id="CHEBI:15378"/>
        <dbReference type="ChEBI" id="CHEBI:18151"/>
        <dbReference type="ChEBI" id="CHEBI:55437"/>
        <dbReference type="ChEBI" id="CHEBI:57856"/>
        <dbReference type="ChEBI" id="CHEBI:59789"/>
        <dbReference type="EC" id="2.1.1.163"/>
    </reaction>
</comment>
<dbReference type="GO" id="GO:0043770">
    <property type="term" value="F:demethylmenaquinone methyltransferase activity"/>
    <property type="evidence" value="ECO:0007669"/>
    <property type="project" value="UniProtKB-UniRule"/>
</dbReference>
<dbReference type="PANTHER" id="PTHR43591:SF24">
    <property type="entry name" value="2-METHOXY-6-POLYPRENYL-1,4-BENZOQUINOL METHYLASE, MITOCHONDRIAL"/>
    <property type="match status" value="1"/>
</dbReference>